<organism evidence="7 8">
    <name type="scientific">Acuticoccus mangrovi</name>
    <dbReference type="NCBI Taxonomy" id="2796142"/>
    <lineage>
        <taxon>Bacteria</taxon>
        <taxon>Pseudomonadati</taxon>
        <taxon>Pseudomonadota</taxon>
        <taxon>Alphaproteobacteria</taxon>
        <taxon>Hyphomicrobiales</taxon>
        <taxon>Amorphaceae</taxon>
        <taxon>Acuticoccus</taxon>
    </lineage>
</organism>
<feature type="transmembrane region" description="Helical" evidence="6">
    <location>
        <begin position="44"/>
        <end position="67"/>
    </location>
</feature>
<keyword evidence="8" id="KW-1185">Reference proteome</keyword>
<evidence type="ECO:0000256" key="1">
    <source>
        <dbReference type="ARBA" id="ARBA00004651"/>
    </source>
</evidence>
<keyword evidence="3 6" id="KW-0812">Transmembrane</keyword>
<dbReference type="RefSeq" id="WP_198883124.1">
    <property type="nucleotide sequence ID" value="NZ_JAEKJA010000013.1"/>
</dbReference>
<feature type="transmembrane region" description="Helical" evidence="6">
    <location>
        <begin position="79"/>
        <end position="96"/>
    </location>
</feature>
<dbReference type="PANTHER" id="PTHR30086">
    <property type="entry name" value="ARGININE EXPORTER PROTEIN ARGO"/>
    <property type="match status" value="1"/>
</dbReference>
<keyword evidence="4 6" id="KW-1133">Transmembrane helix</keyword>
<keyword evidence="2" id="KW-1003">Cell membrane</keyword>
<evidence type="ECO:0000256" key="5">
    <source>
        <dbReference type="ARBA" id="ARBA00023136"/>
    </source>
</evidence>
<name>A0A934ME85_9HYPH</name>
<feature type="transmembrane region" description="Helical" evidence="6">
    <location>
        <begin position="183"/>
        <end position="201"/>
    </location>
</feature>
<dbReference type="EMBL" id="JAEKJA010000013">
    <property type="protein sequence ID" value="MBJ3777222.1"/>
    <property type="molecule type" value="Genomic_DNA"/>
</dbReference>
<dbReference type="GO" id="GO:0015171">
    <property type="term" value="F:amino acid transmembrane transporter activity"/>
    <property type="evidence" value="ECO:0007669"/>
    <property type="project" value="TreeGrafter"/>
</dbReference>
<accession>A0A934ME85</accession>
<proteinExistence type="predicted"/>
<reference evidence="7" key="1">
    <citation type="submission" date="2020-12" db="EMBL/GenBank/DDBJ databases">
        <title>Bacterial taxonomy.</title>
        <authorList>
            <person name="Pan X."/>
        </authorList>
    </citation>
    <scope>NUCLEOTIDE SEQUENCE</scope>
    <source>
        <strain evidence="7">B2012</strain>
    </source>
</reference>
<keyword evidence="5 6" id="KW-0472">Membrane</keyword>
<gene>
    <name evidence="7" type="ORF">JCR33_16060</name>
</gene>
<evidence type="ECO:0000256" key="6">
    <source>
        <dbReference type="SAM" id="Phobius"/>
    </source>
</evidence>
<sequence>MAIVALSAETLSALVGFAVASTIGPGPNNIMLASSGASFGLKRTLPHIAGIVLGFSSMVFVITLGLGEVFRSQPALRQSLAWAGFAVMLWLAWRIGSSGGGKRAARARPLSLATAALFQWVNPKAWVLTIGTAATYARGEAPVPEALSIALVFAMVTVSTALIWGSGGAALGRILGTGIRLRIFNITMGVLLALSALLLVVSG</sequence>
<dbReference type="InterPro" id="IPR001123">
    <property type="entry name" value="LeuE-type"/>
</dbReference>
<evidence type="ECO:0000313" key="7">
    <source>
        <dbReference type="EMBL" id="MBJ3777222.1"/>
    </source>
</evidence>
<evidence type="ECO:0000256" key="4">
    <source>
        <dbReference type="ARBA" id="ARBA00022989"/>
    </source>
</evidence>
<protein>
    <submittedName>
        <fullName evidence="7">LysE family translocator</fullName>
    </submittedName>
</protein>
<comment type="subcellular location">
    <subcellularLocation>
        <location evidence="1">Cell membrane</location>
        <topology evidence="1">Multi-pass membrane protein</topology>
    </subcellularLocation>
</comment>
<dbReference type="AlphaFoldDB" id="A0A934ME85"/>
<comment type="caution">
    <text evidence="7">The sequence shown here is derived from an EMBL/GenBank/DDBJ whole genome shotgun (WGS) entry which is preliminary data.</text>
</comment>
<dbReference type="Proteomes" id="UP000609531">
    <property type="component" value="Unassembled WGS sequence"/>
</dbReference>
<evidence type="ECO:0000256" key="3">
    <source>
        <dbReference type="ARBA" id="ARBA00022692"/>
    </source>
</evidence>
<evidence type="ECO:0000256" key="2">
    <source>
        <dbReference type="ARBA" id="ARBA00022475"/>
    </source>
</evidence>
<dbReference type="GO" id="GO:0005886">
    <property type="term" value="C:plasma membrane"/>
    <property type="evidence" value="ECO:0007669"/>
    <property type="project" value="UniProtKB-SubCell"/>
</dbReference>
<dbReference type="GO" id="GO:0033228">
    <property type="term" value="P:cysteine export across plasma membrane"/>
    <property type="evidence" value="ECO:0007669"/>
    <property type="project" value="TreeGrafter"/>
</dbReference>
<evidence type="ECO:0000313" key="8">
    <source>
        <dbReference type="Proteomes" id="UP000609531"/>
    </source>
</evidence>
<dbReference type="PANTHER" id="PTHR30086:SF20">
    <property type="entry name" value="ARGININE EXPORTER PROTEIN ARGO-RELATED"/>
    <property type="match status" value="1"/>
</dbReference>
<feature type="transmembrane region" description="Helical" evidence="6">
    <location>
        <begin position="146"/>
        <end position="171"/>
    </location>
</feature>
<dbReference type="Pfam" id="PF01810">
    <property type="entry name" value="LysE"/>
    <property type="match status" value="1"/>
</dbReference>